<evidence type="ECO:0000313" key="2">
    <source>
        <dbReference type="EMBL" id="SNR41508.1"/>
    </source>
</evidence>
<dbReference type="Proteomes" id="UP000198384">
    <property type="component" value="Unassembled WGS sequence"/>
</dbReference>
<name>A0A238W4U1_9FLAO</name>
<feature type="signal peptide" evidence="1">
    <location>
        <begin position="1"/>
        <end position="18"/>
    </location>
</feature>
<evidence type="ECO:0000313" key="3">
    <source>
        <dbReference type="Proteomes" id="UP000198384"/>
    </source>
</evidence>
<dbReference type="OrthoDB" id="1467310at2"/>
<dbReference type="SUPFAM" id="SSF82185">
    <property type="entry name" value="Histone H3 K4-specific methyltransferase SET7/9 N-terminal domain"/>
    <property type="match status" value="1"/>
</dbReference>
<gene>
    <name evidence="2" type="ORF">SAMN06265371_102425</name>
</gene>
<keyword evidence="3" id="KW-1185">Reference proteome</keyword>
<accession>A0A238W4U1</accession>
<feature type="chain" id="PRO_5012782727" description="MORN repeat variant" evidence="1">
    <location>
        <begin position="19"/>
        <end position="115"/>
    </location>
</feature>
<dbReference type="EMBL" id="FZNT01000002">
    <property type="protein sequence ID" value="SNR41508.1"/>
    <property type="molecule type" value="Genomic_DNA"/>
</dbReference>
<dbReference type="AlphaFoldDB" id="A0A238W4U1"/>
<reference evidence="2 3" key="1">
    <citation type="submission" date="2017-06" db="EMBL/GenBank/DDBJ databases">
        <authorList>
            <person name="Kim H.J."/>
            <person name="Triplett B.A."/>
        </authorList>
    </citation>
    <scope>NUCLEOTIDE SEQUENCE [LARGE SCALE GENOMIC DNA]</scope>
    <source>
        <strain evidence="2 3">DSM 29150</strain>
    </source>
</reference>
<evidence type="ECO:0008006" key="4">
    <source>
        <dbReference type="Google" id="ProtNLM"/>
    </source>
</evidence>
<proteinExistence type="predicted"/>
<dbReference type="RefSeq" id="WP_089380602.1">
    <property type="nucleotide sequence ID" value="NZ_FZNT01000002.1"/>
</dbReference>
<protein>
    <recommendedName>
        <fullName evidence="4">MORN repeat variant</fullName>
    </recommendedName>
</protein>
<organism evidence="2 3">
    <name type="scientific">Lutibacter agarilyticus</name>
    <dbReference type="NCBI Taxonomy" id="1109740"/>
    <lineage>
        <taxon>Bacteria</taxon>
        <taxon>Pseudomonadati</taxon>
        <taxon>Bacteroidota</taxon>
        <taxon>Flavobacteriia</taxon>
        <taxon>Flavobacteriales</taxon>
        <taxon>Flavobacteriaceae</taxon>
        <taxon>Lutibacter</taxon>
    </lineage>
</organism>
<dbReference type="Gene3D" id="2.20.110.10">
    <property type="entry name" value="Histone H3 K4-specific methyltransferase SET7/9 N-terminal domain"/>
    <property type="match status" value="1"/>
</dbReference>
<keyword evidence="1" id="KW-0732">Signal</keyword>
<evidence type="ECO:0000256" key="1">
    <source>
        <dbReference type="SAM" id="SignalP"/>
    </source>
</evidence>
<sequence>MKNLIIAFVLLFSVTAFSQEQKIDYKKIDNDIVQATYYFADNSTVVEREGFFNKEGKLHGTWVSYDEQGNKTTIANYENGKKEGVWTYFKKDKINVVTYKQNKIVTVETKDLIVN</sequence>